<evidence type="ECO:0000256" key="7">
    <source>
        <dbReference type="SAM" id="SignalP"/>
    </source>
</evidence>
<dbReference type="PANTHER" id="PTHR47967">
    <property type="entry name" value="OS07G0603500 PROTEIN-RELATED"/>
    <property type="match status" value="1"/>
</dbReference>
<dbReference type="Gene3D" id="2.40.70.10">
    <property type="entry name" value="Acid Proteases"/>
    <property type="match status" value="2"/>
</dbReference>
<dbReference type="Proteomes" id="UP001140949">
    <property type="component" value="Unassembled WGS sequence"/>
</dbReference>
<evidence type="ECO:0000256" key="6">
    <source>
        <dbReference type="PIRSR" id="PIRSR601461-1"/>
    </source>
</evidence>
<dbReference type="PRINTS" id="PR00792">
    <property type="entry name" value="PEPSIN"/>
</dbReference>
<evidence type="ECO:0000256" key="1">
    <source>
        <dbReference type="ARBA" id="ARBA00007447"/>
    </source>
</evidence>
<organism evidence="9 10">
    <name type="scientific">Iris pallida</name>
    <name type="common">Sweet iris</name>
    <dbReference type="NCBI Taxonomy" id="29817"/>
    <lineage>
        <taxon>Eukaryota</taxon>
        <taxon>Viridiplantae</taxon>
        <taxon>Streptophyta</taxon>
        <taxon>Embryophyta</taxon>
        <taxon>Tracheophyta</taxon>
        <taxon>Spermatophyta</taxon>
        <taxon>Magnoliopsida</taxon>
        <taxon>Liliopsida</taxon>
        <taxon>Asparagales</taxon>
        <taxon>Iridaceae</taxon>
        <taxon>Iridoideae</taxon>
        <taxon>Irideae</taxon>
        <taxon>Iris</taxon>
    </lineage>
</organism>
<dbReference type="Pfam" id="PF14543">
    <property type="entry name" value="TAXi_N"/>
    <property type="match status" value="1"/>
</dbReference>
<reference evidence="9" key="1">
    <citation type="journal article" date="2023" name="GigaByte">
        <title>Genome assembly of the bearded iris, Iris pallida Lam.</title>
        <authorList>
            <person name="Bruccoleri R.E."/>
            <person name="Oakeley E.J."/>
            <person name="Faust A.M.E."/>
            <person name="Altorfer M."/>
            <person name="Dessus-Babus S."/>
            <person name="Burckhardt D."/>
            <person name="Oertli M."/>
            <person name="Naumann U."/>
            <person name="Petersen F."/>
            <person name="Wong J."/>
        </authorList>
    </citation>
    <scope>NUCLEOTIDE SEQUENCE</scope>
    <source>
        <strain evidence="9">GSM-AAB239-AS_SAM_17_03QT</strain>
    </source>
</reference>
<keyword evidence="2" id="KW-0645">Protease</keyword>
<dbReference type="InterPro" id="IPR001461">
    <property type="entry name" value="Aspartic_peptidase_A1"/>
</dbReference>
<accession>A0AAX6FC30</accession>
<dbReference type="PANTHER" id="PTHR47967:SF23">
    <property type="entry name" value="OS04G0448300 PROTEIN"/>
    <property type="match status" value="1"/>
</dbReference>
<dbReference type="InterPro" id="IPR051708">
    <property type="entry name" value="Plant_Aspart_Prot_A1"/>
</dbReference>
<dbReference type="CDD" id="cd05476">
    <property type="entry name" value="pepsin_A_like_plant"/>
    <property type="match status" value="1"/>
</dbReference>
<dbReference type="EMBL" id="JANAVB010030218">
    <property type="protein sequence ID" value="KAJ6813856.1"/>
    <property type="molecule type" value="Genomic_DNA"/>
</dbReference>
<keyword evidence="10" id="KW-1185">Reference proteome</keyword>
<evidence type="ECO:0000256" key="3">
    <source>
        <dbReference type="ARBA" id="ARBA00022750"/>
    </source>
</evidence>
<feature type="active site" evidence="6">
    <location>
        <position position="98"/>
    </location>
</feature>
<evidence type="ECO:0000313" key="9">
    <source>
        <dbReference type="EMBL" id="KAJ6813856.1"/>
    </source>
</evidence>
<evidence type="ECO:0000313" key="10">
    <source>
        <dbReference type="Proteomes" id="UP001140949"/>
    </source>
</evidence>
<dbReference type="Pfam" id="PF14541">
    <property type="entry name" value="TAXi_C"/>
    <property type="match status" value="1"/>
</dbReference>
<dbReference type="InterPro" id="IPR034161">
    <property type="entry name" value="Pepsin-like_plant"/>
</dbReference>
<evidence type="ECO:0000259" key="8">
    <source>
        <dbReference type="PROSITE" id="PS51767"/>
    </source>
</evidence>
<dbReference type="AlphaFoldDB" id="A0AAX6FC30"/>
<comment type="similarity">
    <text evidence="1">Belongs to the peptidase A1 family.</text>
</comment>
<keyword evidence="5" id="KW-0325">Glycoprotein</keyword>
<keyword evidence="4" id="KW-0378">Hydrolase</keyword>
<feature type="active site" evidence="6">
    <location>
        <position position="301"/>
    </location>
</feature>
<keyword evidence="7" id="KW-0732">Signal</keyword>
<feature type="domain" description="Peptidase A1" evidence="8">
    <location>
        <begin position="80"/>
        <end position="413"/>
    </location>
</feature>
<feature type="signal peptide" evidence="7">
    <location>
        <begin position="1"/>
        <end position="21"/>
    </location>
</feature>
<dbReference type="GO" id="GO:0004190">
    <property type="term" value="F:aspartic-type endopeptidase activity"/>
    <property type="evidence" value="ECO:0007669"/>
    <property type="project" value="UniProtKB-KW"/>
</dbReference>
<dbReference type="InterPro" id="IPR032799">
    <property type="entry name" value="TAXi_C"/>
</dbReference>
<dbReference type="InterPro" id="IPR021109">
    <property type="entry name" value="Peptidase_aspartic_dom_sf"/>
</dbReference>
<name>A0AAX6FC30_IRIPA</name>
<evidence type="ECO:0000256" key="5">
    <source>
        <dbReference type="ARBA" id="ARBA00023180"/>
    </source>
</evidence>
<protein>
    <submittedName>
        <fullName evidence="9">Aspartic proteinase nepenthesin-1-like</fullName>
    </submittedName>
</protein>
<feature type="chain" id="PRO_5043724588" evidence="7">
    <location>
        <begin position="22"/>
        <end position="420"/>
    </location>
</feature>
<keyword evidence="3" id="KW-0064">Aspartyl protease</keyword>
<gene>
    <name evidence="9" type="ORF">M6B38_141465</name>
</gene>
<reference evidence="9" key="2">
    <citation type="submission" date="2023-04" db="EMBL/GenBank/DDBJ databases">
        <authorList>
            <person name="Bruccoleri R.E."/>
            <person name="Oakeley E.J."/>
            <person name="Faust A.-M."/>
            <person name="Dessus-Babus S."/>
            <person name="Altorfer M."/>
            <person name="Burckhardt D."/>
            <person name="Oertli M."/>
            <person name="Naumann U."/>
            <person name="Petersen F."/>
            <person name="Wong J."/>
        </authorList>
    </citation>
    <scope>NUCLEOTIDE SEQUENCE</scope>
    <source>
        <strain evidence="9">GSM-AAB239-AS_SAM_17_03QT</strain>
        <tissue evidence="9">Leaf</tissue>
    </source>
</reference>
<dbReference type="InterPro" id="IPR033121">
    <property type="entry name" value="PEPTIDASE_A1"/>
</dbReference>
<proteinExistence type="inferred from homology"/>
<evidence type="ECO:0000256" key="4">
    <source>
        <dbReference type="ARBA" id="ARBA00022801"/>
    </source>
</evidence>
<sequence>MEHSPLIALLVILVTFSSSSATTATATNEIGFRIELTHVHATRDLTLAQPIRRSKSSSRTGNRVAGMGPVSRAYPSDGEYAIDLGIGTPPQPISGVLDTGSDLVWTQCNTCAPCLSQPLPLYDPLQPSSYSAILCSNKLCKALSPYQCAAPNCFYSYGYGDGTSSRGSLATETFTFSSAKKARLAFGCGLINGGSINNSTGVFGFGRGPLSIVSQLGIGKFSYCLTSPFDNKFSRSPLFFGSLARLSGGSHIKTTPLVTYPPPALPSFYYLSLKGITVGSKFVQSPPVKFSQDGSGGTIIDSGTQILRLHQVLFEGVLTAFQSQTKIPYVNGSSMDAGEICFNSTSGRDPVPKFIFNFEGADMDLPRENYMTYDGGLLCVMAFNGGDASTIGSTNTVNMHILYDLKNNLLSFEPAKCSKL</sequence>
<dbReference type="GO" id="GO:0005576">
    <property type="term" value="C:extracellular region"/>
    <property type="evidence" value="ECO:0007669"/>
    <property type="project" value="TreeGrafter"/>
</dbReference>
<dbReference type="GO" id="GO:0006508">
    <property type="term" value="P:proteolysis"/>
    <property type="evidence" value="ECO:0007669"/>
    <property type="project" value="UniProtKB-KW"/>
</dbReference>
<dbReference type="InterPro" id="IPR032861">
    <property type="entry name" value="TAXi_N"/>
</dbReference>
<comment type="caution">
    <text evidence="9">The sequence shown here is derived from an EMBL/GenBank/DDBJ whole genome shotgun (WGS) entry which is preliminary data.</text>
</comment>
<dbReference type="SUPFAM" id="SSF50630">
    <property type="entry name" value="Acid proteases"/>
    <property type="match status" value="1"/>
</dbReference>
<dbReference type="PROSITE" id="PS51767">
    <property type="entry name" value="PEPTIDASE_A1"/>
    <property type="match status" value="1"/>
</dbReference>
<evidence type="ECO:0000256" key="2">
    <source>
        <dbReference type="ARBA" id="ARBA00022670"/>
    </source>
</evidence>